<accession>A0A839NCV6</accession>
<evidence type="ECO:0000256" key="1">
    <source>
        <dbReference type="ARBA" id="ARBA00022679"/>
    </source>
</evidence>
<proteinExistence type="predicted"/>
<evidence type="ECO:0000256" key="2">
    <source>
        <dbReference type="ARBA" id="ARBA00023180"/>
    </source>
</evidence>
<dbReference type="SUPFAM" id="SSF52540">
    <property type="entry name" value="P-loop containing nucleoside triphosphate hydrolases"/>
    <property type="match status" value="1"/>
</dbReference>
<dbReference type="InterPro" id="IPR037359">
    <property type="entry name" value="NST/OST"/>
</dbReference>
<dbReference type="PANTHER" id="PTHR10605">
    <property type="entry name" value="HEPARAN SULFATE SULFOTRANSFERASE"/>
    <property type="match status" value="1"/>
</dbReference>
<comment type="caution">
    <text evidence="4">The sequence shown here is derived from an EMBL/GenBank/DDBJ whole genome shotgun (WGS) entry which is preliminary data.</text>
</comment>
<evidence type="ECO:0000313" key="4">
    <source>
        <dbReference type="EMBL" id="MBB2893784.1"/>
    </source>
</evidence>
<evidence type="ECO:0000313" key="5">
    <source>
        <dbReference type="Proteomes" id="UP000559182"/>
    </source>
</evidence>
<dbReference type="RefSeq" id="WP_183322218.1">
    <property type="nucleotide sequence ID" value="NZ_JACHVQ010000003.1"/>
</dbReference>
<evidence type="ECO:0000259" key="3">
    <source>
        <dbReference type="Pfam" id="PF00685"/>
    </source>
</evidence>
<sequence>MPLPNFLVVGSQKSGTSWLHRSLERSQQIFASEVKELNFFNQTKFDAPEKVAAFRQHFPQEELPGVRYYLESTPHYFKSDLTTARNIRAMLGTPKMVAVFRHPVERYESAYIHHMMKGRFPYAPTIDNVTDDYRILSFGRYAETLEGWWTIHPQLKPMLYDDLVRDPVAFVGEVMDYLGLESDLTPGDLAFRANDKQEKKAELGSHWKELPMLTRRVRRLLFEEYDADTRRLQDLLGRDLSGWRRA</sequence>
<dbReference type="AlphaFoldDB" id="A0A839NCV6"/>
<dbReference type="Proteomes" id="UP000559182">
    <property type="component" value="Unassembled WGS sequence"/>
</dbReference>
<dbReference type="InterPro" id="IPR027417">
    <property type="entry name" value="P-loop_NTPase"/>
</dbReference>
<gene>
    <name evidence="4" type="ORF">FHU39_003815</name>
</gene>
<dbReference type="InterPro" id="IPR000863">
    <property type="entry name" value="Sulfotransferase_dom"/>
</dbReference>
<dbReference type="PANTHER" id="PTHR10605:SF56">
    <property type="entry name" value="BIFUNCTIONAL HEPARAN SULFATE N-DEACETYLASE_N-SULFOTRANSFERASE"/>
    <property type="match status" value="1"/>
</dbReference>
<keyword evidence="5" id="KW-1185">Reference proteome</keyword>
<keyword evidence="2" id="KW-0325">Glycoprotein</keyword>
<protein>
    <recommendedName>
        <fullName evidence="3">Sulfotransferase domain-containing protein</fullName>
    </recommendedName>
</protein>
<name>A0A839NCV6_9MICO</name>
<reference evidence="4 5" key="1">
    <citation type="submission" date="2020-08" db="EMBL/GenBank/DDBJ databases">
        <title>Sequencing the genomes of 1000 actinobacteria strains.</title>
        <authorList>
            <person name="Klenk H.-P."/>
        </authorList>
    </citation>
    <scope>NUCLEOTIDE SEQUENCE [LARGE SCALE GENOMIC DNA]</scope>
    <source>
        <strain evidence="4 5">DSM 105369</strain>
    </source>
</reference>
<dbReference type="Pfam" id="PF00685">
    <property type="entry name" value="Sulfotransfer_1"/>
    <property type="match status" value="1"/>
</dbReference>
<dbReference type="Gene3D" id="3.40.50.300">
    <property type="entry name" value="P-loop containing nucleotide triphosphate hydrolases"/>
    <property type="match status" value="1"/>
</dbReference>
<keyword evidence="1" id="KW-0808">Transferase</keyword>
<feature type="domain" description="Sulfotransferase" evidence="3">
    <location>
        <begin position="4"/>
        <end position="181"/>
    </location>
</feature>
<dbReference type="EMBL" id="JACHVQ010000003">
    <property type="protein sequence ID" value="MBB2893784.1"/>
    <property type="molecule type" value="Genomic_DNA"/>
</dbReference>
<dbReference type="GO" id="GO:0008146">
    <property type="term" value="F:sulfotransferase activity"/>
    <property type="evidence" value="ECO:0007669"/>
    <property type="project" value="InterPro"/>
</dbReference>
<organism evidence="4 5">
    <name type="scientific">Flexivirga oryzae</name>
    <dbReference type="NCBI Taxonomy" id="1794944"/>
    <lineage>
        <taxon>Bacteria</taxon>
        <taxon>Bacillati</taxon>
        <taxon>Actinomycetota</taxon>
        <taxon>Actinomycetes</taxon>
        <taxon>Micrococcales</taxon>
        <taxon>Dermacoccaceae</taxon>
        <taxon>Flexivirga</taxon>
    </lineage>
</organism>